<organism evidence="7 8">
    <name type="scientific">Cohnella fermenti</name>
    <dbReference type="NCBI Taxonomy" id="2565925"/>
    <lineage>
        <taxon>Bacteria</taxon>
        <taxon>Bacillati</taxon>
        <taxon>Bacillota</taxon>
        <taxon>Bacilli</taxon>
        <taxon>Bacillales</taxon>
        <taxon>Paenibacillaceae</taxon>
        <taxon>Cohnella</taxon>
    </lineage>
</organism>
<keyword evidence="3 6" id="KW-0812">Transmembrane</keyword>
<evidence type="ECO:0000256" key="2">
    <source>
        <dbReference type="ARBA" id="ARBA00009694"/>
    </source>
</evidence>
<evidence type="ECO:0000256" key="1">
    <source>
        <dbReference type="ARBA" id="ARBA00004141"/>
    </source>
</evidence>
<feature type="transmembrane region" description="Helical" evidence="6">
    <location>
        <begin position="75"/>
        <end position="98"/>
    </location>
</feature>
<evidence type="ECO:0000313" key="8">
    <source>
        <dbReference type="Proteomes" id="UP000310636"/>
    </source>
</evidence>
<dbReference type="Proteomes" id="UP000310636">
    <property type="component" value="Unassembled WGS sequence"/>
</dbReference>
<evidence type="ECO:0000256" key="5">
    <source>
        <dbReference type="ARBA" id="ARBA00023136"/>
    </source>
</evidence>
<comment type="similarity">
    <text evidence="2">Belongs to the UPF0382 family.</text>
</comment>
<protein>
    <submittedName>
        <fullName evidence="7">DUF423 domain-containing protein</fullName>
    </submittedName>
</protein>
<dbReference type="GO" id="GO:0005886">
    <property type="term" value="C:plasma membrane"/>
    <property type="evidence" value="ECO:0007669"/>
    <property type="project" value="TreeGrafter"/>
</dbReference>
<name>A0A4S4C6Z1_9BACL</name>
<evidence type="ECO:0000256" key="6">
    <source>
        <dbReference type="SAM" id="Phobius"/>
    </source>
</evidence>
<comment type="subcellular location">
    <subcellularLocation>
        <location evidence="1">Membrane</location>
        <topology evidence="1">Multi-pass membrane protein</topology>
    </subcellularLocation>
</comment>
<reference evidence="7 8" key="1">
    <citation type="submission" date="2019-04" db="EMBL/GenBank/DDBJ databases">
        <title>Cohnella sp. nov. isolated from preserved vegetables.</title>
        <authorList>
            <person name="Lin S.-Y."/>
            <person name="Hung M.-H."/>
            <person name="Young C.-C."/>
        </authorList>
    </citation>
    <scope>NUCLEOTIDE SEQUENCE [LARGE SCALE GENOMIC DNA]</scope>
    <source>
        <strain evidence="7 8">CC-MHH1044</strain>
    </source>
</reference>
<dbReference type="EMBL" id="SSOB01000003">
    <property type="protein sequence ID" value="THF83697.1"/>
    <property type="molecule type" value="Genomic_DNA"/>
</dbReference>
<dbReference type="Pfam" id="PF04241">
    <property type="entry name" value="DUF423"/>
    <property type="match status" value="1"/>
</dbReference>
<proteinExistence type="inferred from homology"/>
<sequence>MVRKYAMTGAAIALLAVIFGAFGAHMLKETLSEDDLKTFETGVRYQMYHGLGILLVALLADRFGSGKSMLWAGRLLLLGVILFSGSLYGLSLTGLAFFGPITPLGGVSLIAGWLCLILAIRRPE</sequence>
<dbReference type="PANTHER" id="PTHR43461">
    <property type="entry name" value="TRANSMEMBRANE PROTEIN 256"/>
    <property type="match status" value="1"/>
</dbReference>
<feature type="transmembrane region" description="Helical" evidence="6">
    <location>
        <begin position="104"/>
        <end position="120"/>
    </location>
</feature>
<dbReference type="OrthoDB" id="9802121at2"/>
<dbReference type="InterPro" id="IPR006696">
    <property type="entry name" value="DUF423"/>
</dbReference>
<accession>A0A4S4C6Z1</accession>
<gene>
    <name evidence="7" type="ORF">E6C55_03120</name>
</gene>
<dbReference type="PANTHER" id="PTHR43461:SF1">
    <property type="entry name" value="TRANSMEMBRANE PROTEIN 256"/>
    <property type="match status" value="1"/>
</dbReference>
<evidence type="ECO:0000313" key="7">
    <source>
        <dbReference type="EMBL" id="THF83697.1"/>
    </source>
</evidence>
<dbReference type="AlphaFoldDB" id="A0A4S4C6Z1"/>
<keyword evidence="4 6" id="KW-1133">Transmembrane helix</keyword>
<evidence type="ECO:0000256" key="3">
    <source>
        <dbReference type="ARBA" id="ARBA00022692"/>
    </source>
</evidence>
<comment type="caution">
    <text evidence="7">The sequence shown here is derived from an EMBL/GenBank/DDBJ whole genome shotgun (WGS) entry which is preliminary data.</text>
</comment>
<feature type="transmembrane region" description="Helical" evidence="6">
    <location>
        <begin position="47"/>
        <end position="63"/>
    </location>
</feature>
<evidence type="ECO:0000256" key="4">
    <source>
        <dbReference type="ARBA" id="ARBA00022989"/>
    </source>
</evidence>
<keyword evidence="5 6" id="KW-0472">Membrane</keyword>
<keyword evidence="8" id="KW-1185">Reference proteome</keyword>
<dbReference type="RefSeq" id="WP_136368326.1">
    <property type="nucleotide sequence ID" value="NZ_SSOB01000003.1"/>
</dbReference>